<evidence type="ECO:0000259" key="5">
    <source>
        <dbReference type="PROSITE" id="PS50054"/>
    </source>
</evidence>
<dbReference type="Proteomes" id="UP000280834">
    <property type="component" value="Unassembled WGS sequence"/>
</dbReference>
<dbReference type="PROSITE" id="PS00028">
    <property type="entry name" value="ZINC_FINGER_C2H2_1"/>
    <property type="match status" value="1"/>
</dbReference>
<evidence type="ECO:0000313" key="9">
    <source>
        <dbReference type="WBParaSite" id="BTMF_0001306001-mRNA-1"/>
    </source>
</evidence>
<dbReference type="EMBL" id="UZAG01018029">
    <property type="protein sequence ID" value="VDO37815.1"/>
    <property type="molecule type" value="Genomic_DNA"/>
</dbReference>
<dbReference type="SUPFAM" id="SSF52799">
    <property type="entry name" value="(Phosphotyrosine protein) phosphatases II"/>
    <property type="match status" value="1"/>
</dbReference>
<dbReference type="InterPro" id="IPR000340">
    <property type="entry name" value="Dual-sp_phosphatase_cat-dom"/>
</dbReference>
<dbReference type="PANTHER" id="PTHR45848">
    <property type="entry name" value="DUAL SPECIFICITY PROTEIN PHOSPHATASE 12 FAMILY MEMBER"/>
    <property type="match status" value="1"/>
</dbReference>
<accession>A0A0R3QZ86</accession>
<sequence length="351" mass="40404">MIDRILENLYLSDVQDVLNEFRINRLKHELKISHVLTVAAEGIPVEKRIFGISYMFIYALDTNKQDMFADDLLANALMFIRTSFENNGRVLVHCEAGISRSVFIVAAYLMQKLQWSSTKAIEYIQRIRPIALPNDGFMQQLKIFESCHFIADIQIISQCQLYKNWLLNISSASSARFPLYKKLPNLIDSTWSNVEYRCRKCRKILFNDKHIIKHKTLTSHNVTGNEETEIIDCGFGHFITPMDWMSLNEHRGKISCSCNEKLGHYDWGGRVCKGMSGRPCGTADMTLVSEKISSSVKVLIDILYVCYSAAMDLCKSEQGRSKYEDRSKCVKSYKQHHYKAAEISLYIETLM</sequence>
<dbReference type="STRING" id="42155.A0A0R3QZ86"/>
<dbReference type="AlphaFoldDB" id="A0A0R3QZ86"/>
<dbReference type="Pfam" id="PF00782">
    <property type="entry name" value="DSPc"/>
    <property type="match status" value="1"/>
</dbReference>
<evidence type="ECO:0000313" key="8">
    <source>
        <dbReference type="Proteomes" id="UP000280834"/>
    </source>
</evidence>
<organism evidence="9">
    <name type="scientific">Brugia timori</name>
    <dbReference type="NCBI Taxonomy" id="42155"/>
    <lineage>
        <taxon>Eukaryota</taxon>
        <taxon>Metazoa</taxon>
        <taxon>Ecdysozoa</taxon>
        <taxon>Nematoda</taxon>
        <taxon>Chromadorea</taxon>
        <taxon>Rhabditida</taxon>
        <taxon>Spirurina</taxon>
        <taxon>Spiruromorpha</taxon>
        <taxon>Filarioidea</taxon>
        <taxon>Onchocercidae</taxon>
        <taxon>Brugia</taxon>
    </lineage>
</organism>
<dbReference type="InterPro" id="IPR029021">
    <property type="entry name" value="Prot-tyrosine_phosphatase-like"/>
</dbReference>
<dbReference type="InterPro" id="IPR020422">
    <property type="entry name" value="TYR_PHOSPHATASE_DUAL_dom"/>
</dbReference>
<dbReference type="InterPro" id="IPR013087">
    <property type="entry name" value="Znf_C2H2_type"/>
</dbReference>
<gene>
    <name evidence="7" type="ORF">BTMF_LOCUS11074</name>
</gene>
<reference evidence="9" key="1">
    <citation type="submission" date="2017-02" db="UniProtKB">
        <authorList>
            <consortium name="WormBaseParasite"/>
        </authorList>
    </citation>
    <scope>IDENTIFICATION</scope>
</reference>
<dbReference type="WBParaSite" id="BTMF_0001306001-mRNA-1">
    <property type="protein sequence ID" value="BTMF_0001306001-mRNA-1"/>
    <property type="gene ID" value="BTMF_0001306001"/>
</dbReference>
<evidence type="ECO:0000256" key="2">
    <source>
        <dbReference type="ARBA" id="ARBA00013064"/>
    </source>
</evidence>
<evidence type="ECO:0000259" key="6">
    <source>
        <dbReference type="PROSITE" id="PS50056"/>
    </source>
</evidence>
<evidence type="ECO:0000256" key="3">
    <source>
        <dbReference type="ARBA" id="ARBA00022801"/>
    </source>
</evidence>
<dbReference type="CDD" id="cd14498">
    <property type="entry name" value="DSP"/>
    <property type="match status" value="1"/>
</dbReference>
<dbReference type="InterPro" id="IPR000387">
    <property type="entry name" value="Tyr_Pase_dom"/>
</dbReference>
<keyword evidence="8" id="KW-1185">Reference proteome</keyword>
<dbReference type="GO" id="GO:0004725">
    <property type="term" value="F:protein tyrosine phosphatase activity"/>
    <property type="evidence" value="ECO:0007669"/>
    <property type="project" value="UniProtKB-EC"/>
</dbReference>
<proteinExistence type="inferred from homology"/>
<name>A0A0R3QZ86_9BILA</name>
<dbReference type="SMART" id="SM00195">
    <property type="entry name" value="DSPc"/>
    <property type="match status" value="1"/>
</dbReference>
<comment type="similarity">
    <text evidence="1">Belongs to the protein-tyrosine phosphatase family. Non-receptor class dual specificity subfamily.</text>
</comment>
<feature type="domain" description="Tyrosine-protein phosphatase" evidence="5">
    <location>
        <begin position="1"/>
        <end position="150"/>
    </location>
</feature>
<reference evidence="7 8" key="2">
    <citation type="submission" date="2018-11" db="EMBL/GenBank/DDBJ databases">
        <authorList>
            <consortium name="Pathogen Informatics"/>
        </authorList>
    </citation>
    <scope>NUCLEOTIDE SEQUENCE [LARGE SCALE GENOMIC DNA]</scope>
</reference>
<keyword evidence="3" id="KW-0378">Hydrolase</keyword>
<protein>
    <recommendedName>
        <fullName evidence="2">protein-tyrosine-phosphatase</fullName>
        <ecNumber evidence="2">3.1.3.48</ecNumber>
    </recommendedName>
</protein>
<dbReference type="EC" id="3.1.3.48" evidence="2"/>
<evidence type="ECO:0000256" key="4">
    <source>
        <dbReference type="ARBA" id="ARBA00022912"/>
    </source>
</evidence>
<dbReference type="PROSITE" id="PS50056">
    <property type="entry name" value="TYR_PHOSPHATASE_2"/>
    <property type="match status" value="1"/>
</dbReference>
<evidence type="ECO:0000313" key="7">
    <source>
        <dbReference type="EMBL" id="VDO37815.1"/>
    </source>
</evidence>
<keyword evidence="4" id="KW-0904">Protein phosphatase</keyword>
<dbReference type="GO" id="GO:0005634">
    <property type="term" value="C:nucleus"/>
    <property type="evidence" value="ECO:0007669"/>
    <property type="project" value="TreeGrafter"/>
</dbReference>
<evidence type="ECO:0000256" key="1">
    <source>
        <dbReference type="ARBA" id="ARBA00008601"/>
    </source>
</evidence>
<dbReference type="PROSITE" id="PS50054">
    <property type="entry name" value="TYR_PHOSPHATASE_DUAL"/>
    <property type="match status" value="1"/>
</dbReference>
<dbReference type="Gene3D" id="3.90.190.10">
    <property type="entry name" value="Protein tyrosine phosphatase superfamily"/>
    <property type="match status" value="1"/>
</dbReference>
<dbReference type="PANTHER" id="PTHR45848:SF4">
    <property type="entry name" value="DUAL SPECIFICITY PROTEIN PHOSPHATASE 12"/>
    <property type="match status" value="1"/>
</dbReference>
<dbReference type="GO" id="GO:0008138">
    <property type="term" value="F:protein tyrosine/serine/threonine phosphatase activity"/>
    <property type="evidence" value="ECO:0007669"/>
    <property type="project" value="TreeGrafter"/>
</dbReference>
<feature type="domain" description="Tyrosine specific protein phosphatases" evidence="6">
    <location>
        <begin position="70"/>
        <end position="129"/>
    </location>
</feature>